<evidence type="ECO:0000256" key="2">
    <source>
        <dbReference type="ARBA" id="ARBA00013095"/>
    </source>
</evidence>
<feature type="signal peptide" evidence="9">
    <location>
        <begin position="1"/>
        <end position="19"/>
    </location>
</feature>
<protein>
    <recommendedName>
        <fullName evidence="2">cutinase</fullName>
        <ecNumber evidence="2">3.1.1.74</ecNumber>
    </recommendedName>
</protein>
<dbReference type="Gene3D" id="3.40.50.1820">
    <property type="entry name" value="alpha/beta hydrolase"/>
    <property type="match status" value="1"/>
</dbReference>
<dbReference type="EC" id="3.1.1.74" evidence="2"/>
<dbReference type="GO" id="GO:0016052">
    <property type="term" value="P:carbohydrate catabolic process"/>
    <property type="evidence" value="ECO:0007669"/>
    <property type="project" value="TreeGrafter"/>
</dbReference>
<keyword evidence="6 8" id="KW-1015">Disulfide bond</keyword>
<organism evidence="10 11">
    <name type="scientific">Teratosphaeria nubilosa</name>
    <dbReference type="NCBI Taxonomy" id="161662"/>
    <lineage>
        <taxon>Eukaryota</taxon>
        <taxon>Fungi</taxon>
        <taxon>Dikarya</taxon>
        <taxon>Ascomycota</taxon>
        <taxon>Pezizomycotina</taxon>
        <taxon>Dothideomycetes</taxon>
        <taxon>Dothideomycetidae</taxon>
        <taxon>Mycosphaerellales</taxon>
        <taxon>Teratosphaeriaceae</taxon>
        <taxon>Teratosphaeria</taxon>
    </lineage>
</organism>
<accession>A0A6G1LHJ0</accession>
<comment type="catalytic activity">
    <reaction evidence="7">
        <text>cutin + H2O = cutin monomers.</text>
        <dbReference type="EC" id="3.1.1.74"/>
    </reaction>
</comment>
<evidence type="ECO:0000313" key="11">
    <source>
        <dbReference type="Proteomes" id="UP000799436"/>
    </source>
</evidence>
<keyword evidence="4 9" id="KW-0732">Signal</keyword>
<name>A0A6G1LHJ0_9PEZI</name>
<dbReference type="EMBL" id="ML995815">
    <property type="protein sequence ID" value="KAF2772421.1"/>
    <property type="molecule type" value="Genomic_DNA"/>
</dbReference>
<evidence type="ECO:0000256" key="7">
    <source>
        <dbReference type="ARBA" id="ARBA00034045"/>
    </source>
</evidence>
<feature type="disulfide bond" evidence="8">
    <location>
        <begin position="176"/>
        <end position="182"/>
    </location>
</feature>
<evidence type="ECO:0000313" key="10">
    <source>
        <dbReference type="EMBL" id="KAF2772421.1"/>
    </source>
</evidence>
<dbReference type="GO" id="GO:0050525">
    <property type="term" value="F:cutinase activity"/>
    <property type="evidence" value="ECO:0007669"/>
    <property type="project" value="UniProtKB-EC"/>
</dbReference>
<evidence type="ECO:0000256" key="5">
    <source>
        <dbReference type="ARBA" id="ARBA00022801"/>
    </source>
</evidence>
<dbReference type="PANTHER" id="PTHR48250">
    <property type="entry name" value="CUTINASE 2-RELATED"/>
    <property type="match status" value="1"/>
</dbReference>
<dbReference type="Pfam" id="PF01083">
    <property type="entry name" value="Cutinase"/>
    <property type="match status" value="1"/>
</dbReference>
<dbReference type="SMART" id="SM01110">
    <property type="entry name" value="Cutinase"/>
    <property type="match status" value="1"/>
</dbReference>
<evidence type="ECO:0000256" key="1">
    <source>
        <dbReference type="ARBA" id="ARBA00007534"/>
    </source>
</evidence>
<keyword evidence="11" id="KW-1185">Reference proteome</keyword>
<evidence type="ECO:0000256" key="3">
    <source>
        <dbReference type="ARBA" id="ARBA00022487"/>
    </source>
</evidence>
<comment type="similarity">
    <text evidence="1">Belongs to the cutinase family.</text>
</comment>
<dbReference type="AlphaFoldDB" id="A0A6G1LHJ0"/>
<dbReference type="InterPro" id="IPR011150">
    <property type="entry name" value="Cutinase_monf"/>
</dbReference>
<evidence type="ECO:0000256" key="9">
    <source>
        <dbReference type="SAM" id="SignalP"/>
    </source>
</evidence>
<feature type="chain" id="PRO_5026163024" description="cutinase" evidence="9">
    <location>
        <begin position="20"/>
        <end position="189"/>
    </location>
</feature>
<dbReference type="OrthoDB" id="2975078at2759"/>
<dbReference type="SUPFAM" id="SSF53474">
    <property type="entry name" value="alpha/beta-Hydrolases"/>
    <property type="match status" value="1"/>
</dbReference>
<proteinExistence type="inferred from homology"/>
<keyword evidence="3" id="KW-0719">Serine esterase</keyword>
<dbReference type="GO" id="GO:0005576">
    <property type="term" value="C:extracellular region"/>
    <property type="evidence" value="ECO:0007669"/>
    <property type="project" value="InterPro"/>
</dbReference>
<dbReference type="InterPro" id="IPR029058">
    <property type="entry name" value="AB_hydrolase_fold"/>
</dbReference>
<dbReference type="Proteomes" id="UP000799436">
    <property type="component" value="Unassembled WGS sequence"/>
</dbReference>
<dbReference type="InterPro" id="IPR000675">
    <property type="entry name" value="Cutinase/axe"/>
</dbReference>
<evidence type="ECO:0000256" key="4">
    <source>
        <dbReference type="ARBA" id="ARBA00022729"/>
    </source>
</evidence>
<evidence type="ECO:0000256" key="6">
    <source>
        <dbReference type="ARBA" id="ARBA00023157"/>
    </source>
</evidence>
<keyword evidence="5 10" id="KW-0378">Hydrolase</keyword>
<feature type="disulfide bond" evidence="8">
    <location>
        <begin position="44"/>
        <end position="118"/>
    </location>
</feature>
<reference evidence="10" key="1">
    <citation type="journal article" date="2020" name="Stud. Mycol.">
        <title>101 Dothideomycetes genomes: a test case for predicting lifestyles and emergence of pathogens.</title>
        <authorList>
            <person name="Haridas S."/>
            <person name="Albert R."/>
            <person name="Binder M."/>
            <person name="Bloem J."/>
            <person name="Labutti K."/>
            <person name="Salamov A."/>
            <person name="Andreopoulos B."/>
            <person name="Baker S."/>
            <person name="Barry K."/>
            <person name="Bills G."/>
            <person name="Bluhm B."/>
            <person name="Cannon C."/>
            <person name="Castanera R."/>
            <person name="Culley D."/>
            <person name="Daum C."/>
            <person name="Ezra D."/>
            <person name="Gonzalez J."/>
            <person name="Henrissat B."/>
            <person name="Kuo A."/>
            <person name="Liang C."/>
            <person name="Lipzen A."/>
            <person name="Lutzoni F."/>
            <person name="Magnuson J."/>
            <person name="Mondo S."/>
            <person name="Nolan M."/>
            <person name="Ohm R."/>
            <person name="Pangilinan J."/>
            <person name="Park H.-J."/>
            <person name="Ramirez L."/>
            <person name="Alfaro M."/>
            <person name="Sun H."/>
            <person name="Tritt A."/>
            <person name="Yoshinaga Y."/>
            <person name="Zwiers L.-H."/>
            <person name="Turgeon B."/>
            <person name="Goodwin S."/>
            <person name="Spatafora J."/>
            <person name="Crous P."/>
            <person name="Grigoriev I."/>
        </authorList>
    </citation>
    <scope>NUCLEOTIDE SEQUENCE</scope>
    <source>
        <strain evidence="10">CBS 116005</strain>
    </source>
</reference>
<dbReference type="PANTHER" id="PTHR48250:SF2">
    <property type="entry name" value="CUTINASE"/>
    <property type="match status" value="1"/>
</dbReference>
<sequence length="189" mass="19554">MQFTGHLTYLLYAASIALAIPLEKRSGTSYSGSTTANDVENGVCADVTFIFARGSTESGNMGNSVGPALAQKLISTLGADKMAIQGVTYTASIESNVEMGSGGGPVMKQLADKALSACSDTKIVLSGYSQGAMVVHYAVKTSGLSPDDITAVALYGDPEDGTSVGSLPSSKLKEFCGKHSVCMRNCTFR</sequence>
<gene>
    <name evidence="10" type="ORF">EJ03DRAFT_368797</name>
</gene>
<evidence type="ECO:0000256" key="8">
    <source>
        <dbReference type="PIRSR" id="PIRSR611150-2"/>
    </source>
</evidence>